<protein>
    <submittedName>
        <fullName evidence="1">Uncharacterized protein</fullName>
    </submittedName>
</protein>
<evidence type="ECO:0000313" key="2">
    <source>
        <dbReference type="Proteomes" id="UP000002054"/>
    </source>
</evidence>
<dbReference type="RefSeq" id="WP_015815758.1">
    <property type="nucleotide sequence ID" value="NC_013016.1"/>
</dbReference>
<dbReference type="HOGENOM" id="CLU_2826669_0_0_4"/>
<reference evidence="1 2" key="1">
    <citation type="journal article" date="2008" name="Proc. Natl. Acad. Sci. U.S.A.">
        <title>Whole-genome comparison of disease and carriage strains provides insights into virulence evolution in Neisseria meningitidis.</title>
        <authorList>
            <person name="Schoen C."/>
            <person name="Blom J."/>
            <person name="Claus H."/>
            <person name="Schramm-Glueck A."/>
            <person name="Brandt P."/>
            <person name="Mueller T."/>
            <person name="Goesmann A."/>
            <person name="Joseph B."/>
            <person name="Konietzny S."/>
            <person name="Kurzai O."/>
            <person name="Schmitt C."/>
            <person name="Friedrich T."/>
            <person name="Linke B."/>
            <person name="Vogel U."/>
            <person name="Frosch M."/>
        </authorList>
    </citation>
    <scope>NUCLEOTIDE SEQUENCE [LARGE SCALE GENOMIC DNA]</scope>
    <source>
        <strain evidence="2">alpha14</strain>
    </source>
</reference>
<name>C6S829_NEIML</name>
<organism evidence="1 2">
    <name type="scientific">Neisseria meningitidis (strain alpha14)</name>
    <dbReference type="NCBI Taxonomy" id="662598"/>
    <lineage>
        <taxon>Bacteria</taxon>
        <taxon>Pseudomonadati</taxon>
        <taxon>Pseudomonadota</taxon>
        <taxon>Betaproteobacteria</taxon>
        <taxon>Neisseriales</taxon>
        <taxon>Neisseriaceae</taxon>
        <taxon>Neisseria</taxon>
    </lineage>
</organism>
<dbReference type="KEGG" id="nmi:NMO_1393"/>
<dbReference type="EMBL" id="AM889136">
    <property type="protein sequence ID" value="CBA07006.1"/>
    <property type="molecule type" value="Genomic_DNA"/>
</dbReference>
<sequence>MEALIDISITTQTEQAQRHNLPLIARNLIKTAKNEVETLAEFPPFSLFETAMDLNNEIYSQTHGAK</sequence>
<proteinExistence type="predicted"/>
<dbReference type="AlphaFoldDB" id="C6S829"/>
<gene>
    <name evidence="1" type="ordered locus">NMO_1393</name>
</gene>
<evidence type="ECO:0000313" key="1">
    <source>
        <dbReference type="EMBL" id="CBA07006.1"/>
    </source>
</evidence>
<dbReference type="Proteomes" id="UP000002054">
    <property type="component" value="Chromosome"/>
</dbReference>
<accession>C6S829</accession>